<dbReference type="InterPro" id="IPR048731">
    <property type="entry name" value="HolB_lid-gammaproteobact"/>
</dbReference>
<keyword evidence="5" id="KW-0235">DNA replication</keyword>
<name>A0ABS1Z1Y7_9GAMM</name>
<comment type="subunit">
    <text evidence="7">DNA polymerase III contains a core (composed of alpha, epsilon and theta chains) that associates with a tau subunit. This core dimerizes to form the POLIII' complex. PolIII' associates with the gamma complex (composed of gamma, delta, delta', psi and chi chains) and with the beta chain to form the complete DNA polymerase III complex.</text>
</comment>
<dbReference type="PANTHER" id="PTHR11669:SF8">
    <property type="entry name" value="DNA POLYMERASE III SUBUNIT DELTA"/>
    <property type="match status" value="1"/>
</dbReference>
<evidence type="ECO:0000256" key="5">
    <source>
        <dbReference type="ARBA" id="ARBA00022705"/>
    </source>
</evidence>
<dbReference type="NCBIfam" id="NF005941">
    <property type="entry name" value="PRK07993.1"/>
    <property type="match status" value="1"/>
</dbReference>
<dbReference type="Gene3D" id="1.20.272.10">
    <property type="match status" value="1"/>
</dbReference>
<keyword evidence="3" id="KW-0808">Transferase</keyword>
<keyword evidence="4" id="KW-0548">Nucleotidyltransferase</keyword>
<evidence type="ECO:0000256" key="2">
    <source>
        <dbReference type="ARBA" id="ARBA00014363"/>
    </source>
</evidence>
<evidence type="ECO:0000256" key="1">
    <source>
        <dbReference type="ARBA" id="ARBA00012417"/>
    </source>
</evidence>
<dbReference type="InterPro" id="IPR015199">
    <property type="entry name" value="DNA_pol_III_delta_C"/>
</dbReference>
<dbReference type="PANTHER" id="PTHR11669">
    <property type="entry name" value="REPLICATION FACTOR C / DNA POLYMERASE III GAMMA-TAU SUBUNIT"/>
    <property type="match status" value="1"/>
</dbReference>
<evidence type="ECO:0000259" key="11">
    <source>
        <dbReference type="Pfam" id="PF21500"/>
    </source>
</evidence>
<dbReference type="Gene3D" id="1.10.8.10">
    <property type="entry name" value="DNA helicase RuvA subunit, C-terminal domain"/>
    <property type="match status" value="1"/>
</dbReference>
<feature type="domain" description="DNA polymerase III delta subunit C-terminal" evidence="10">
    <location>
        <begin position="208"/>
        <end position="320"/>
    </location>
</feature>
<dbReference type="Pfam" id="PF13177">
    <property type="entry name" value="DNA_pol3_delta2"/>
    <property type="match status" value="1"/>
</dbReference>
<dbReference type="RefSeq" id="WP_039383853.1">
    <property type="nucleotide sequence ID" value="NZ_CP083448.1"/>
</dbReference>
<evidence type="ECO:0000256" key="7">
    <source>
        <dbReference type="ARBA" id="ARBA00026073"/>
    </source>
</evidence>
<evidence type="ECO:0000256" key="4">
    <source>
        <dbReference type="ARBA" id="ARBA00022695"/>
    </source>
</evidence>
<dbReference type="SUPFAM" id="SSF48019">
    <property type="entry name" value="post-AAA+ oligomerization domain-like"/>
    <property type="match status" value="1"/>
</dbReference>
<dbReference type="Pfam" id="PF09115">
    <property type="entry name" value="DNApol3-delta_C"/>
    <property type="match status" value="1"/>
</dbReference>
<organism evidence="12 13">
    <name type="scientific">Pantoea eucrina</name>
    <dbReference type="NCBI Taxonomy" id="472693"/>
    <lineage>
        <taxon>Bacteria</taxon>
        <taxon>Pseudomonadati</taxon>
        <taxon>Pseudomonadota</taxon>
        <taxon>Gammaproteobacteria</taxon>
        <taxon>Enterobacterales</taxon>
        <taxon>Erwiniaceae</taxon>
        <taxon>Pantoea</taxon>
    </lineage>
</organism>
<evidence type="ECO:0000256" key="6">
    <source>
        <dbReference type="ARBA" id="ARBA00022932"/>
    </source>
</evidence>
<dbReference type="Pfam" id="PF21500">
    <property type="entry name" value="HolB_lid"/>
    <property type="match status" value="1"/>
</dbReference>
<dbReference type="InterPro" id="IPR027417">
    <property type="entry name" value="P-loop_NTPase"/>
</dbReference>
<dbReference type="InterPro" id="IPR004622">
    <property type="entry name" value="DNA_pol_HolB"/>
</dbReference>
<reference evidence="12 13" key="1">
    <citation type="submission" date="2021-01" db="EMBL/GenBank/DDBJ databases">
        <title>Complete genome sequence of Pantoea eucrina OB49, a heavy metal tolerant bacterium with PGPR potential isolated from wheat in Algeria.</title>
        <authorList>
            <person name="Lekired A."/>
            <person name="Ouzari I.H."/>
        </authorList>
    </citation>
    <scope>NUCLEOTIDE SEQUENCE [LARGE SCALE GENOMIC DNA]</scope>
    <source>
        <strain evidence="12 13">OB49</strain>
    </source>
</reference>
<evidence type="ECO:0000313" key="12">
    <source>
        <dbReference type="EMBL" id="MBM0746406.1"/>
    </source>
</evidence>
<dbReference type="SUPFAM" id="SSF52540">
    <property type="entry name" value="P-loop containing nucleoside triphosphate hydrolases"/>
    <property type="match status" value="1"/>
</dbReference>
<comment type="caution">
    <text evidence="12">The sequence shown here is derived from an EMBL/GenBank/DDBJ whole genome shotgun (WGS) entry which is preliminary data.</text>
</comment>
<evidence type="ECO:0000256" key="8">
    <source>
        <dbReference type="ARBA" id="ARBA00037724"/>
    </source>
</evidence>
<dbReference type="InterPro" id="IPR008921">
    <property type="entry name" value="DNA_pol3_clamp-load_cplx_C"/>
</dbReference>
<feature type="domain" description="DNA polymerase III subunit delta' AAA+ ATPase lid" evidence="11">
    <location>
        <begin position="167"/>
        <end position="206"/>
    </location>
</feature>
<proteinExistence type="predicted"/>
<protein>
    <recommendedName>
        <fullName evidence="2">DNA polymerase III subunit delta'</fullName>
        <ecNumber evidence="1">2.7.7.7</ecNumber>
    </recommendedName>
</protein>
<dbReference type="InterPro" id="IPR050238">
    <property type="entry name" value="DNA_Rep/Repair_Clamp_Loader"/>
</dbReference>
<dbReference type="NCBIfam" id="TIGR00678">
    <property type="entry name" value="holB"/>
    <property type="match status" value="1"/>
</dbReference>
<sequence length="330" mass="36521">MNWYPWLNQPYRQIIARHQEGAAHHALLLQAAEGMGDDALVWGVSRWLMCQRREGAKSCGTCHGCELMQAHTHPDWYRLEAEKGKASLGVDAVRDVTEKLYHFAQQGGAKVVWLPDAAQLTEAAANALLKTLEEPPANCWFFLSVRESSRLLATLRSRCLSWPLIPPEESQSLAWLGREVTQPEAALRAALRLSGGAPAAALALLQPARWQTRQALCDTLIAVLNDDILQLLPALNSDDVADRLSWLISLLVDAMKMQQGAAAWLSNGDRPDVVTALARRLNSSALNSSAQQWLACREQLLHVTSLNRELILTDRLLAWSRLLAPPVISP</sequence>
<keyword evidence="13" id="KW-1185">Reference proteome</keyword>
<comment type="function">
    <text evidence="8">DNA polymerase III is a complex, multichain enzyme responsible for most of the replicative synthesis in bacteria. This DNA polymerase also exhibits 3' to 5' exonuclease activity.</text>
</comment>
<dbReference type="Gene3D" id="3.40.50.300">
    <property type="entry name" value="P-loop containing nucleotide triphosphate hydrolases"/>
    <property type="match status" value="1"/>
</dbReference>
<dbReference type="EC" id="2.7.7.7" evidence="1"/>
<dbReference type="GeneID" id="84690987"/>
<accession>A0ABS1Z1Y7</accession>
<dbReference type="EMBL" id="JAFCXS010000001">
    <property type="protein sequence ID" value="MBM0746406.1"/>
    <property type="molecule type" value="Genomic_DNA"/>
</dbReference>
<comment type="catalytic activity">
    <reaction evidence="9">
        <text>DNA(n) + a 2'-deoxyribonucleoside 5'-triphosphate = DNA(n+1) + diphosphate</text>
        <dbReference type="Rhea" id="RHEA:22508"/>
        <dbReference type="Rhea" id="RHEA-COMP:17339"/>
        <dbReference type="Rhea" id="RHEA-COMP:17340"/>
        <dbReference type="ChEBI" id="CHEBI:33019"/>
        <dbReference type="ChEBI" id="CHEBI:61560"/>
        <dbReference type="ChEBI" id="CHEBI:173112"/>
        <dbReference type="EC" id="2.7.7.7"/>
    </reaction>
</comment>
<evidence type="ECO:0000256" key="3">
    <source>
        <dbReference type="ARBA" id="ARBA00022679"/>
    </source>
</evidence>
<gene>
    <name evidence="12" type="primary">holB</name>
    <name evidence="12" type="ORF">JJB79_03055</name>
</gene>
<evidence type="ECO:0000313" key="13">
    <source>
        <dbReference type="Proteomes" id="UP000809137"/>
    </source>
</evidence>
<evidence type="ECO:0000256" key="9">
    <source>
        <dbReference type="ARBA" id="ARBA00049244"/>
    </source>
</evidence>
<keyword evidence="6" id="KW-0239">DNA-directed DNA polymerase</keyword>
<dbReference type="Proteomes" id="UP000809137">
    <property type="component" value="Unassembled WGS sequence"/>
</dbReference>
<evidence type="ECO:0000259" key="10">
    <source>
        <dbReference type="Pfam" id="PF09115"/>
    </source>
</evidence>